<accession>A0A2D1U1G8</accession>
<gene>
    <name evidence="1" type="ORF">CPT03_02185</name>
</gene>
<dbReference type="KEGG" id="pgs:CPT03_02185"/>
<organism evidence="1 2">
    <name type="scientific">Pedobacter ginsengisoli</name>
    <dbReference type="NCBI Taxonomy" id="363852"/>
    <lineage>
        <taxon>Bacteria</taxon>
        <taxon>Pseudomonadati</taxon>
        <taxon>Bacteroidota</taxon>
        <taxon>Sphingobacteriia</taxon>
        <taxon>Sphingobacteriales</taxon>
        <taxon>Sphingobacteriaceae</taxon>
        <taxon>Pedobacter</taxon>
    </lineage>
</organism>
<protein>
    <submittedName>
        <fullName evidence="1">Uncharacterized protein</fullName>
    </submittedName>
</protein>
<sequence>MSNDAFKKLIDNLKNTVSTKLNADNVTKIDSYLKTKKITAPKAIAAEAIGAWLGNKPTTAFYSAKPSRQTTMI</sequence>
<evidence type="ECO:0000313" key="1">
    <source>
        <dbReference type="EMBL" id="ATP55354.1"/>
    </source>
</evidence>
<proteinExistence type="predicted"/>
<dbReference type="EMBL" id="CP024091">
    <property type="protein sequence ID" value="ATP55354.1"/>
    <property type="molecule type" value="Genomic_DNA"/>
</dbReference>
<reference evidence="1 2" key="1">
    <citation type="submission" date="2017-10" db="EMBL/GenBank/DDBJ databases">
        <title>Whole genome of Pedobacter ginsengisoli T01R-27 isolated from tomato rhizosphere.</title>
        <authorList>
            <person name="Weon H.-Y."/>
            <person name="Lee S.A."/>
            <person name="Sang M.K."/>
            <person name="Song J."/>
        </authorList>
    </citation>
    <scope>NUCLEOTIDE SEQUENCE [LARGE SCALE GENOMIC DNA]</scope>
    <source>
        <strain evidence="1 2">T01R-27</strain>
    </source>
</reference>
<dbReference type="Proteomes" id="UP000223749">
    <property type="component" value="Chromosome"/>
</dbReference>
<name>A0A2D1U1G8_9SPHI</name>
<keyword evidence="2" id="KW-1185">Reference proteome</keyword>
<dbReference type="AlphaFoldDB" id="A0A2D1U1G8"/>
<evidence type="ECO:0000313" key="2">
    <source>
        <dbReference type="Proteomes" id="UP000223749"/>
    </source>
</evidence>